<feature type="coiled-coil region" evidence="8">
    <location>
        <begin position="938"/>
        <end position="1050"/>
    </location>
</feature>
<comment type="similarity">
    <text evidence="7">Belongs to the SMC family.</text>
</comment>
<dbReference type="Gene3D" id="3.40.50.300">
    <property type="entry name" value="P-loop containing nucleotide triphosphate hydrolases"/>
    <property type="match status" value="2"/>
</dbReference>
<feature type="region of interest" description="Disordered" evidence="9">
    <location>
        <begin position="701"/>
        <end position="750"/>
    </location>
</feature>
<accession>J7MC49</accession>
<evidence type="ECO:0000256" key="6">
    <source>
        <dbReference type="ARBA" id="ARBA00023306"/>
    </source>
</evidence>
<dbReference type="eggNOG" id="KOG0018">
    <property type="taxonomic scope" value="Eukaryota"/>
</dbReference>
<evidence type="ECO:0000256" key="4">
    <source>
        <dbReference type="ARBA" id="ARBA00023054"/>
    </source>
</evidence>
<feature type="coiled-coil region" evidence="8">
    <location>
        <begin position="364"/>
        <end position="398"/>
    </location>
</feature>
<keyword evidence="5 7" id="KW-0539">Nucleus</keyword>
<dbReference type="SMART" id="SM00968">
    <property type="entry name" value="SMC_hinge"/>
    <property type="match status" value="1"/>
</dbReference>
<dbReference type="InterPro" id="IPR010935">
    <property type="entry name" value="SMC_hinge"/>
</dbReference>
<dbReference type="Gene3D" id="1.20.5.170">
    <property type="match status" value="1"/>
</dbReference>
<feature type="compositionally biased region" description="Low complexity" evidence="9">
    <location>
        <begin position="1084"/>
        <end position="1160"/>
    </location>
</feature>
<organism evidence="11 12">
    <name type="scientific">Theileria orientalis strain Shintoku</name>
    <dbReference type="NCBI Taxonomy" id="869250"/>
    <lineage>
        <taxon>Eukaryota</taxon>
        <taxon>Sar</taxon>
        <taxon>Alveolata</taxon>
        <taxon>Apicomplexa</taxon>
        <taxon>Aconoidasida</taxon>
        <taxon>Piroplasmida</taxon>
        <taxon>Theileriidae</taxon>
        <taxon>Theileria</taxon>
    </lineage>
</organism>
<dbReference type="KEGG" id="tot:TOT_010000265"/>
<feature type="compositionally biased region" description="Basic and acidic residues" evidence="9">
    <location>
        <begin position="1161"/>
        <end position="1170"/>
    </location>
</feature>
<dbReference type="GO" id="GO:0016887">
    <property type="term" value="F:ATP hydrolysis activity"/>
    <property type="evidence" value="ECO:0007669"/>
    <property type="project" value="InterPro"/>
</dbReference>
<dbReference type="Gene3D" id="1.10.287.1490">
    <property type="match status" value="1"/>
</dbReference>
<dbReference type="Pfam" id="PF06470">
    <property type="entry name" value="SMC_hinge"/>
    <property type="match status" value="1"/>
</dbReference>
<keyword evidence="12" id="KW-1185">Reference proteome</keyword>
<feature type="coiled-coil region" evidence="8">
    <location>
        <begin position="1214"/>
        <end position="1296"/>
    </location>
</feature>
<evidence type="ECO:0000256" key="5">
    <source>
        <dbReference type="ARBA" id="ARBA00023242"/>
    </source>
</evidence>
<feature type="region of interest" description="Disordered" evidence="9">
    <location>
        <begin position="1075"/>
        <end position="1181"/>
    </location>
</feature>
<evidence type="ECO:0000256" key="1">
    <source>
        <dbReference type="ARBA" id="ARBA00004123"/>
    </source>
</evidence>
<feature type="compositionally biased region" description="Low complexity" evidence="9">
    <location>
        <begin position="717"/>
        <end position="748"/>
    </location>
</feature>
<reference evidence="11 12" key="1">
    <citation type="journal article" date="2012" name="MBio">
        <title>Comparative genome analysis of three eukaryotic parasites with differing abilities to transform leukocytes reveals key mediators of Theileria-induced leukocyte transformation.</title>
        <authorList>
            <person name="Hayashida K."/>
            <person name="Hara Y."/>
            <person name="Abe T."/>
            <person name="Yamasaki C."/>
            <person name="Toyoda A."/>
            <person name="Kosuge T."/>
            <person name="Suzuki Y."/>
            <person name="Sato Y."/>
            <person name="Kawashima S."/>
            <person name="Katayama T."/>
            <person name="Wakaguri H."/>
            <person name="Inoue N."/>
            <person name="Homma K."/>
            <person name="Tada-Umezaki M."/>
            <person name="Yagi Y."/>
            <person name="Fujii Y."/>
            <person name="Habara T."/>
            <person name="Kanehisa M."/>
            <person name="Watanabe H."/>
            <person name="Ito K."/>
            <person name="Gojobori T."/>
            <person name="Sugawara H."/>
            <person name="Imanishi T."/>
            <person name="Weir W."/>
            <person name="Gardner M."/>
            <person name="Pain A."/>
            <person name="Shiels B."/>
            <person name="Hattori M."/>
            <person name="Nene V."/>
            <person name="Sugimoto C."/>
        </authorList>
    </citation>
    <scope>NUCLEOTIDE SEQUENCE [LARGE SCALE GENOMIC DNA]</scope>
    <source>
        <strain evidence="11 12">Shintoku</strain>
    </source>
</reference>
<dbReference type="Gene3D" id="1.20.1060.20">
    <property type="match status" value="1"/>
</dbReference>
<dbReference type="GO" id="GO:0051301">
    <property type="term" value="P:cell division"/>
    <property type="evidence" value="ECO:0007669"/>
    <property type="project" value="UniProtKB-KW"/>
</dbReference>
<feature type="coiled-coil region" evidence="8">
    <location>
        <begin position="802"/>
        <end position="899"/>
    </location>
</feature>
<dbReference type="EMBL" id="AP011946">
    <property type="protein sequence ID" value="BAM38797.1"/>
    <property type="molecule type" value="Genomic_DNA"/>
</dbReference>
<dbReference type="GO" id="GO:0008278">
    <property type="term" value="C:cohesin complex"/>
    <property type="evidence" value="ECO:0007669"/>
    <property type="project" value="TreeGrafter"/>
</dbReference>
<evidence type="ECO:0000256" key="3">
    <source>
        <dbReference type="ARBA" id="ARBA00022776"/>
    </source>
</evidence>
<keyword evidence="4 8" id="KW-0175">Coiled coil</keyword>
<keyword evidence="6" id="KW-0131">Cell cycle</keyword>
<dbReference type="PANTHER" id="PTHR18937:SF12">
    <property type="entry name" value="STRUCTURAL MAINTENANCE OF CHROMOSOMES PROTEIN"/>
    <property type="match status" value="1"/>
</dbReference>
<dbReference type="GO" id="GO:0005524">
    <property type="term" value="F:ATP binding"/>
    <property type="evidence" value="ECO:0007669"/>
    <property type="project" value="InterPro"/>
</dbReference>
<dbReference type="InterPro" id="IPR024704">
    <property type="entry name" value="SMC"/>
</dbReference>
<evidence type="ECO:0000256" key="8">
    <source>
        <dbReference type="SAM" id="Coils"/>
    </source>
</evidence>
<dbReference type="InterPro" id="IPR036277">
    <property type="entry name" value="SMC_hinge_sf"/>
</dbReference>
<evidence type="ECO:0000313" key="11">
    <source>
        <dbReference type="EMBL" id="BAM38797.1"/>
    </source>
</evidence>
<dbReference type="VEuPathDB" id="PiroplasmaDB:TOT_010000265"/>
<protein>
    <recommendedName>
        <fullName evidence="7">Structural maintenance of chromosomes protein</fullName>
    </recommendedName>
</protein>
<dbReference type="OrthoDB" id="5575062at2759"/>
<dbReference type="OMA" id="KHMDFQR"/>
<evidence type="ECO:0000256" key="9">
    <source>
        <dbReference type="SAM" id="MobiDB-lite"/>
    </source>
</evidence>
<dbReference type="GO" id="GO:0007062">
    <property type="term" value="P:sister chromatid cohesion"/>
    <property type="evidence" value="ECO:0007669"/>
    <property type="project" value="TreeGrafter"/>
</dbReference>
<dbReference type="GO" id="GO:0005634">
    <property type="term" value="C:nucleus"/>
    <property type="evidence" value="ECO:0007669"/>
    <property type="project" value="UniProtKB-SubCell"/>
</dbReference>
<dbReference type="InterPro" id="IPR003395">
    <property type="entry name" value="RecF/RecN/SMC_N"/>
</dbReference>
<evidence type="ECO:0000259" key="10">
    <source>
        <dbReference type="SMART" id="SM00968"/>
    </source>
</evidence>
<keyword evidence="3" id="KW-0498">Mitosis</keyword>
<feature type="coiled-coil region" evidence="8">
    <location>
        <begin position="234"/>
        <end position="335"/>
    </location>
</feature>
<proteinExistence type="inferred from homology"/>
<dbReference type="RefSeq" id="XP_009689098.1">
    <property type="nucleotide sequence ID" value="XM_009690803.1"/>
</dbReference>
<dbReference type="STRING" id="869250.J7MC49"/>
<evidence type="ECO:0000313" key="12">
    <source>
        <dbReference type="Proteomes" id="UP000003786"/>
    </source>
</evidence>
<dbReference type="GO" id="GO:0003677">
    <property type="term" value="F:DNA binding"/>
    <property type="evidence" value="ECO:0007669"/>
    <property type="project" value="TreeGrafter"/>
</dbReference>
<dbReference type="SUPFAM" id="SSF75553">
    <property type="entry name" value="Smc hinge domain"/>
    <property type="match status" value="1"/>
</dbReference>
<dbReference type="PANTHER" id="PTHR18937">
    <property type="entry name" value="STRUCTURAL MAINTENANCE OF CHROMOSOMES SMC FAMILY MEMBER"/>
    <property type="match status" value="1"/>
</dbReference>
<feature type="coiled-coil region" evidence="8">
    <location>
        <begin position="456"/>
        <end position="539"/>
    </location>
</feature>
<dbReference type="Proteomes" id="UP000003786">
    <property type="component" value="Chromosome 1"/>
</dbReference>
<gene>
    <name evidence="11" type="ORF">TOT_010000265</name>
</gene>
<dbReference type="GeneID" id="20713203"/>
<name>J7MC49_THEOR</name>
<dbReference type="SUPFAM" id="SSF52540">
    <property type="entry name" value="P-loop containing nucleoside triphosphate hydrolases"/>
    <property type="match status" value="1"/>
</dbReference>
<comment type="subcellular location">
    <subcellularLocation>
        <location evidence="1 7">Nucleus</location>
    </subcellularLocation>
</comment>
<dbReference type="Pfam" id="PF02463">
    <property type="entry name" value="SMC_N"/>
    <property type="match status" value="1"/>
</dbReference>
<dbReference type="Gene3D" id="3.30.70.1620">
    <property type="match status" value="1"/>
</dbReference>
<evidence type="ECO:0000256" key="7">
    <source>
        <dbReference type="PIRNR" id="PIRNR005719"/>
    </source>
</evidence>
<feature type="compositionally biased region" description="Low complexity" evidence="9">
    <location>
        <begin position="1"/>
        <end position="13"/>
    </location>
</feature>
<keyword evidence="2" id="KW-0132">Cell division</keyword>
<feature type="domain" description="SMC hinge" evidence="10">
    <location>
        <begin position="568"/>
        <end position="691"/>
    </location>
</feature>
<sequence>MDIDSDSFSSLSDDIPDNITEVVDPEPSQSVDDVLINLSTERYELNTFPLDSDHRLKRGAIHSIELHNFKSYYGTVVINKLSSFNAIIGPNGSGKSNLMDAISFVLCIRASTLRGSNLRDLINKNPDKSDPIESRYAYVALTLKGDTGYSVFKRAINSKGNISYIYNNNVITFKGYTEALNEYKINTLGSTGLIFQGSVNDMISRSPSELTKLFENISGSSLYEKPYNYIKEKLELTRSDYKNVLSKKKQLNNELKQFRTIKSSNRKYQQQLEEYNQTQLDSYTCQFNILASKFSHSSLRYKKLTNDYKDLVQKFEKSTKRKNELEEKIANLYYNQGKVNRAIQQKTQTLNEKRTSMKEFFARKASLESQIENIVSMKRSAENDAISLRKQYEKYRKSRGDAADEMSRIRKEMDLAQGDAVMLTEGQTEEFNKYLKEFKNLTCSINVNINVVKTSMNQYKSENKQVAGRLKGLESQMELVDESIQKHGQLIDSLESKLVDYKDELETLQITVHKMENEKSELLEEREELSTKRERYDEKIKSLGVLKYEHNYMFKKSLVNSEMSKAVDRVHGEVMALFEVSNSSYVKPVMSALGSRVHTIVAGDYKAITECIQFLKEKKAGRREFLALDTLNHDKSAARRAISQHLRRVPKLEYVFVIDSIDFEDRFRPLFEYLVGDTLIVPTLDDAERVVKINMQLSSSERTLRGSGPSSTSDAFTATTNSSTMSKTATTSASKTATTSASKTAPKTLKNRNDSQLSFNVVTHSGQLITRDKTIVIGSTIAASNSEVESEIAKFNKYVNLLNEVEKQLTASVNREKTLNDEIQNKSTKLEKYRRMIQLTTMKADLLKKQKESVKMQQSELSEEIGKLTKQSKTLERSITNLTADLTKENNRLERLKMEHFGPLNKKFGVEDVYSLMKTRDDKVDTLNNALSEKRSTVSRYDSDLKDLETKMEASKNKMGELERQLTKCRKELEKLKESNANVCEEMERLQKEIEDYRAISNEYVSKIERCNAEMSSLRPDYDTYGPDGRVNVMEEISSLRNELKRIYAEAVGLSETCKVKNVPLEIRVPSSFMDSEAPLEDNSPSSSGREFSGSNYSGGVNGMNGMNGNLGMNGMNGSNGSRVNNGSNCSVGVNGDTNRSNSDTNRSNSDTNRSNSDTDNSAHDAHGSTDKSGGVGPASVNLNKIDDVDYAQMSFPKLIGPDGDEVKGSGPVKAEDMATREKYELAISNLEKKNESYQRTLKELKKSLASWRSYNNVDDRLEVTGEELKMVDRELEALRSQLAKLESDFENIRRERAGLFLHCFQAVKESVGPIYSRLSAVDGAEGQAFLSLDEAAGLDPEPFNCSIRYNTMPPLKKYLDLNLQSGGEKALSSIALLLALHNYRESPFVVLDEVDANIDALKLRNLTDFLSESAFQVIIISLKERLFSSAQRLIGVYRHHPSFTSRCLVLNLEEYEREE</sequence>
<evidence type="ECO:0000256" key="2">
    <source>
        <dbReference type="ARBA" id="ARBA00022618"/>
    </source>
</evidence>
<dbReference type="InterPro" id="IPR027417">
    <property type="entry name" value="P-loop_NTPase"/>
</dbReference>
<feature type="region of interest" description="Disordered" evidence="9">
    <location>
        <begin position="1"/>
        <end position="20"/>
    </location>
</feature>
<dbReference type="PIRSF" id="PIRSF005719">
    <property type="entry name" value="SMC"/>
    <property type="match status" value="1"/>
</dbReference>